<dbReference type="OrthoDB" id="3553147at2759"/>
<name>A0A6A6DAM7_9PEZI</name>
<feature type="non-terminal residue" evidence="2">
    <location>
        <position position="1"/>
    </location>
</feature>
<dbReference type="Proteomes" id="UP000800200">
    <property type="component" value="Unassembled WGS sequence"/>
</dbReference>
<dbReference type="EMBL" id="ML994752">
    <property type="protein sequence ID" value="KAF2175010.1"/>
    <property type="molecule type" value="Genomic_DNA"/>
</dbReference>
<evidence type="ECO:0000313" key="3">
    <source>
        <dbReference type="Proteomes" id="UP000800200"/>
    </source>
</evidence>
<accession>A0A6A6DAM7</accession>
<gene>
    <name evidence="2" type="ORF">K469DRAFT_508591</name>
</gene>
<dbReference type="Pfam" id="PF06985">
    <property type="entry name" value="HET"/>
    <property type="match status" value="1"/>
</dbReference>
<keyword evidence="3" id="KW-1185">Reference proteome</keyword>
<dbReference type="PANTHER" id="PTHR24148:SF77">
    <property type="entry name" value="HETEROKARYON INCOMPATIBILITY DOMAIN-CONTAINING PROTEIN"/>
    <property type="match status" value="1"/>
</dbReference>
<organism evidence="2 3">
    <name type="scientific">Zopfia rhizophila CBS 207.26</name>
    <dbReference type="NCBI Taxonomy" id="1314779"/>
    <lineage>
        <taxon>Eukaryota</taxon>
        <taxon>Fungi</taxon>
        <taxon>Dikarya</taxon>
        <taxon>Ascomycota</taxon>
        <taxon>Pezizomycotina</taxon>
        <taxon>Dothideomycetes</taxon>
        <taxon>Dothideomycetes incertae sedis</taxon>
        <taxon>Zopfiaceae</taxon>
        <taxon>Zopfia</taxon>
    </lineage>
</organism>
<dbReference type="AlphaFoldDB" id="A0A6A6DAM7"/>
<protein>
    <recommendedName>
        <fullName evidence="1">Heterokaryon incompatibility domain-containing protein</fullName>
    </recommendedName>
</protein>
<evidence type="ECO:0000313" key="2">
    <source>
        <dbReference type="EMBL" id="KAF2175010.1"/>
    </source>
</evidence>
<proteinExistence type="predicted"/>
<feature type="non-terminal residue" evidence="2">
    <location>
        <position position="101"/>
    </location>
</feature>
<dbReference type="InterPro" id="IPR010730">
    <property type="entry name" value="HET"/>
</dbReference>
<evidence type="ECO:0000259" key="1">
    <source>
        <dbReference type="Pfam" id="PF06985"/>
    </source>
</evidence>
<reference evidence="2" key="1">
    <citation type="journal article" date="2020" name="Stud. Mycol.">
        <title>101 Dothideomycetes genomes: a test case for predicting lifestyles and emergence of pathogens.</title>
        <authorList>
            <person name="Haridas S."/>
            <person name="Albert R."/>
            <person name="Binder M."/>
            <person name="Bloem J."/>
            <person name="Labutti K."/>
            <person name="Salamov A."/>
            <person name="Andreopoulos B."/>
            <person name="Baker S."/>
            <person name="Barry K."/>
            <person name="Bills G."/>
            <person name="Bluhm B."/>
            <person name="Cannon C."/>
            <person name="Castanera R."/>
            <person name="Culley D."/>
            <person name="Daum C."/>
            <person name="Ezra D."/>
            <person name="Gonzalez J."/>
            <person name="Henrissat B."/>
            <person name="Kuo A."/>
            <person name="Liang C."/>
            <person name="Lipzen A."/>
            <person name="Lutzoni F."/>
            <person name="Magnuson J."/>
            <person name="Mondo S."/>
            <person name="Nolan M."/>
            <person name="Ohm R."/>
            <person name="Pangilinan J."/>
            <person name="Park H.-J."/>
            <person name="Ramirez L."/>
            <person name="Alfaro M."/>
            <person name="Sun H."/>
            <person name="Tritt A."/>
            <person name="Yoshinaga Y."/>
            <person name="Zwiers L.-H."/>
            <person name="Turgeon B."/>
            <person name="Goodwin S."/>
            <person name="Spatafora J."/>
            <person name="Crous P."/>
            <person name="Grigoriev I."/>
        </authorList>
    </citation>
    <scope>NUCLEOTIDE SEQUENCE</scope>
    <source>
        <strain evidence="2">CBS 207.26</strain>
    </source>
</reference>
<dbReference type="PANTHER" id="PTHR24148">
    <property type="entry name" value="ANKYRIN REPEAT DOMAIN-CONTAINING PROTEIN 39 HOMOLOG-RELATED"/>
    <property type="match status" value="1"/>
</dbReference>
<dbReference type="InterPro" id="IPR052895">
    <property type="entry name" value="HetReg/Transcr_Mod"/>
</dbReference>
<sequence length="101" mass="11766">WAVAVCINQNDLDEKSEQVPIMGEIYSRATKVYAWLGEADRQMDCVFDDEAGTLPEQSDLDDDMLHEEFNWLRPLYVRPYWRRVWIVQELVLAKAVVVCCG</sequence>
<feature type="domain" description="Heterokaryon incompatibility" evidence="1">
    <location>
        <begin position="1"/>
        <end position="89"/>
    </location>
</feature>